<keyword evidence="1" id="KW-0812">Transmembrane</keyword>
<feature type="transmembrane region" description="Helical" evidence="1">
    <location>
        <begin position="96"/>
        <end position="121"/>
    </location>
</feature>
<gene>
    <name evidence="2" type="ORF">AVCANL283_01730</name>
</gene>
<name>A0ABS7WPZ3_9BACT</name>
<dbReference type="PANTHER" id="PTHR36178">
    <property type="entry name" value="SLR0625 PROTEIN"/>
    <property type="match status" value="1"/>
</dbReference>
<feature type="transmembrane region" description="Helical" evidence="1">
    <location>
        <begin position="335"/>
        <end position="358"/>
    </location>
</feature>
<feature type="transmembrane region" description="Helical" evidence="1">
    <location>
        <begin position="6"/>
        <end position="24"/>
    </location>
</feature>
<dbReference type="Pfam" id="PF03616">
    <property type="entry name" value="Glt_symporter"/>
    <property type="match status" value="1"/>
</dbReference>
<evidence type="ECO:0000256" key="1">
    <source>
        <dbReference type="SAM" id="Phobius"/>
    </source>
</evidence>
<proteinExistence type="predicted"/>
<keyword evidence="1" id="KW-0472">Membrane</keyword>
<feature type="transmembrane region" description="Helical" evidence="1">
    <location>
        <begin position="207"/>
        <end position="230"/>
    </location>
</feature>
<protein>
    <submittedName>
        <fullName evidence="2">Glutamate:sodium symporter</fullName>
    </submittedName>
</protein>
<evidence type="ECO:0000313" key="2">
    <source>
        <dbReference type="EMBL" id="MBZ7986838.1"/>
    </source>
</evidence>
<organism evidence="2 3">
    <name type="scientific">Campylobacter canadensis</name>
    <dbReference type="NCBI Taxonomy" id="449520"/>
    <lineage>
        <taxon>Bacteria</taxon>
        <taxon>Pseudomonadati</taxon>
        <taxon>Campylobacterota</taxon>
        <taxon>Epsilonproteobacteria</taxon>
        <taxon>Campylobacterales</taxon>
        <taxon>Campylobacteraceae</taxon>
        <taxon>Campylobacter</taxon>
    </lineage>
</organism>
<keyword evidence="3" id="KW-1185">Reference proteome</keyword>
<feature type="transmembrane region" description="Helical" evidence="1">
    <location>
        <begin position="400"/>
        <end position="419"/>
    </location>
</feature>
<feature type="transmembrane region" description="Helical" evidence="1">
    <location>
        <begin position="67"/>
        <end position="84"/>
    </location>
</feature>
<reference evidence="2 3" key="1">
    <citation type="submission" date="2020-07" db="EMBL/GenBank/DDBJ databases">
        <title>Transfer of Campylobacter canadensis to the novel genus Avispirillum gen. nov., that also includes two novel species recovered from migratory waterfowl: Avispirillum anseris sp. nov. and Avispirillum brantae sp. nov.</title>
        <authorList>
            <person name="Miller W.G."/>
            <person name="Chapman M.H."/>
            <person name="Yee E."/>
            <person name="Inglis G.D."/>
        </authorList>
    </citation>
    <scope>NUCLEOTIDE SEQUENCE [LARGE SCALE GENOMIC DNA]</scope>
    <source>
        <strain evidence="2 3">L283</strain>
    </source>
</reference>
<feature type="transmembrane region" description="Helical" evidence="1">
    <location>
        <begin position="164"/>
        <end position="187"/>
    </location>
</feature>
<dbReference type="PANTHER" id="PTHR36178:SF1">
    <property type="entry name" value="SODIUM_GLUTAMATE SYMPORTER"/>
    <property type="match status" value="1"/>
</dbReference>
<feature type="transmembrane region" description="Helical" evidence="1">
    <location>
        <begin position="306"/>
        <end position="329"/>
    </location>
</feature>
<dbReference type="RefSeq" id="WP_224325150.1">
    <property type="nucleotide sequence ID" value="NZ_JACGBB010000003.1"/>
</dbReference>
<feature type="transmembrane region" description="Helical" evidence="1">
    <location>
        <begin position="36"/>
        <end position="55"/>
    </location>
</feature>
<sequence>MNNILDLFYAIILMCVFLFLGYLIKEKIKFFKYSYINSSIIGGFLFLFINSFAIIKIKQEYIEFYRFLPSVLIIPVLACAALGIKFNLAIKTSKNILILALIISAVSVLQFIAGLFSQYIFDYDFYKSFGLELSIAYAGGHASAGVLASILRQLNINYYEQAQSVAITLATFGLLGAIVLGILFINIAKKYKICFNDLEEKEEKLKIHLSTFILHLIFILFICFIAYFVLKIIRFYDVFILKNISIWAYAMIIMLFAWLIIIKAKKAHLINNQIKSKISSIFSEFAIICAISSMEFKIVAYYWQAILYMIIIGYILTASALYFMCKYLIKEDYFAYMMATFGCLCGVFLTGILLLKLLKVDYKSQITINFSLAYTLSSIFYFAILNYIVISLITNGLNQTMLFISLLAFSFIFLAIIIAKLKFFKS</sequence>
<keyword evidence="1" id="KW-1133">Transmembrane helix</keyword>
<accession>A0ABS7WPZ3</accession>
<comment type="caution">
    <text evidence="2">The sequence shown here is derived from an EMBL/GenBank/DDBJ whole genome shotgun (WGS) entry which is preliminary data.</text>
</comment>
<evidence type="ECO:0000313" key="3">
    <source>
        <dbReference type="Proteomes" id="UP000786183"/>
    </source>
</evidence>
<dbReference type="InterPro" id="IPR004445">
    <property type="entry name" value="GltS"/>
</dbReference>
<feature type="transmembrane region" description="Helical" evidence="1">
    <location>
        <begin position="239"/>
        <end position="261"/>
    </location>
</feature>
<dbReference type="EMBL" id="JACGBB010000003">
    <property type="protein sequence ID" value="MBZ7986838.1"/>
    <property type="molecule type" value="Genomic_DNA"/>
</dbReference>
<dbReference type="Proteomes" id="UP000786183">
    <property type="component" value="Unassembled WGS sequence"/>
</dbReference>
<feature type="transmembrane region" description="Helical" evidence="1">
    <location>
        <begin position="370"/>
        <end position="394"/>
    </location>
</feature>